<evidence type="ECO:0000256" key="11">
    <source>
        <dbReference type="ARBA" id="ARBA00023204"/>
    </source>
</evidence>
<name>A0A521FYE0_9BACT</name>
<dbReference type="InterPro" id="IPR012337">
    <property type="entry name" value="RNaseH-like_sf"/>
</dbReference>
<dbReference type="PROSITE" id="PS01321">
    <property type="entry name" value="RUVC"/>
    <property type="match status" value="1"/>
</dbReference>
<evidence type="ECO:0000256" key="2">
    <source>
        <dbReference type="ARBA" id="ARBA00022490"/>
    </source>
</evidence>
<evidence type="ECO:0000256" key="9">
    <source>
        <dbReference type="ARBA" id="ARBA00023125"/>
    </source>
</evidence>
<comment type="catalytic activity">
    <reaction evidence="12">
        <text>Endonucleolytic cleavage at a junction such as a reciprocal single-stranded crossover between two homologous DNA duplexes (Holliday junction).</text>
        <dbReference type="EC" id="3.1.21.10"/>
    </reaction>
</comment>
<gene>
    <name evidence="14" type="ORF">CDV28_16114</name>
</gene>
<evidence type="ECO:0000256" key="8">
    <source>
        <dbReference type="ARBA" id="ARBA00022842"/>
    </source>
</evidence>
<comment type="caution">
    <text evidence="14">The sequence shown here is derived from an EMBL/GenBank/DDBJ whole genome shotgun (WGS) entry which is preliminary data.</text>
</comment>
<dbReference type="Pfam" id="PF02075">
    <property type="entry name" value="RuvC"/>
    <property type="match status" value="1"/>
</dbReference>
<dbReference type="GO" id="GO:0006281">
    <property type="term" value="P:DNA repair"/>
    <property type="evidence" value="ECO:0007669"/>
    <property type="project" value="UniProtKB-KW"/>
</dbReference>
<dbReference type="Gene3D" id="3.30.420.10">
    <property type="entry name" value="Ribonuclease H-like superfamily/Ribonuclease H"/>
    <property type="match status" value="1"/>
</dbReference>
<keyword evidence="4" id="KW-0479">Metal-binding</keyword>
<dbReference type="NCBIfam" id="TIGR00228">
    <property type="entry name" value="ruvC"/>
    <property type="match status" value="1"/>
</dbReference>
<dbReference type="AlphaFoldDB" id="A0A521FYE0"/>
<dbReference type="InterPro" id="IPR002176">
    <property type="entry name" value="X-over_junc_endoDNase_RuvC"/>
</dbReference>
<dbReference type="GO" id="GO:0008821">
    <property type="term" value="F:crossover junction DNA endonuclease activity"/>
    <property type="evidence" value="ECO:0007669"/>
    <property type="project" value="UniProtKB-UniRule"/>
</dbReference>
<keyword evidence="7 14" id="KW-0378">Hydrolase</keyword>
<dbReference type="GO" id="GO:0006310">
    <property type="term" value="P:DNA recombination"/>
    <property type="evidence" value="ECO:0007669"/>
    <property type="project" value="UniProtKB-UniRule"/>
</dbReference>
<keyword evidence="3" id="KW-0540">Nuclease</keyword>
<evidence type="ECO:0000256" key="1">
    <source>
        <dbReference type="ARBA" id="ARBA00009518"/>
    </source>
</evidence>
<sequence length="102" mass="10840">MELHKPEVAAVEELFVAHNVRSALKLGQARGAAVVAAMRFGLPVHGYPPRLVKQTVTGYGQAEKEQVQHMIQVLLELSGAPSSDAADALAVAVCHAQRMGTL</sequence>
<keyword evidence="9" id="KW-0238">DNA-binding</keyword>
<evidence type="ECO:0000313" key="14">
    <source>
        <dbReference type="EMBL" id="TAA73779.1"/>
    </source>
</evidence>
<dbReference type="PANTHER" id="PTHR30194">
    <property type="entry name" value="CROSSOVER JUNCTION ENDODEOXYRIBONUCLEASE RUVC"/>
    <property type="match status" value="1"/>
</dbReference>
<evidence type="ECO:0000256" key="7">
    <source>
        <dbReference type="ARBA" id="ARBA00022801"/>
    </source>
</evidence>
<protein>
    <recommendedName>
        <fullName evidence="13">Crossover junction endodeoxyribonuclease RuvC</fullName>
        <ecNumber evidence="13">3.1.21.10</ecNumber>
    </recommendedName>
</protein>
<evidence type="ECO:0000256" key="3">
    <source>
        <dbReference type="ARBA" id="ARBA00022722"/>
    </source>
</evidence>
<evidence type="ECO:0000256" key="4">
    <source>
        <dbReference type="ARBA" id="ARBA00022723"/>
    </source>
</evidence>
<dbReference type="GO" id="GO:0046872">
    <property type="term" value="F:metal ion binding"/>
    <property type="evidence" value="ECO:0007669"/>
    <property type="project" value="UniProtKB-KW"/>
</dbReference>
<dbReference type="SUPFAM" id="SSF53098">
    <property type="entry name" value="Ribonuclease H-like"/>
    <property type="match status" value="1"/>
</dbReference>
<keyword evidence="11" id="KW-0234">DNA repair</keyword>
<reference evidence="14" key="1">
    <citation type="submission" date="2017-07" db="EMBL/GenBank/DDBJ databases">
        <title>The cable genome - Insights into the physiology and evolution of filamentous bacteria capable of sulfide oxidation via long distance electron transfer.</title>
        <authorList>
            <person name="Thorup C."/>
            <person name="Bjerg J.T."/>
            <person name="Schreiber L."/>
            <person name="Nielsen L.P."/>
            <person name="Kjeldsen K.U."/>
            <person name="Boesen T."/>
            <person name="Boggild A."/>
            <person name="Meysman F."/>
            <person name="Geelhoed J."/>
            <person name="Schramm A."/>
        </authorList>
    </citation>
    <scope>NUCLEOTIDE SEQUENCE [LARGE SCALE GENOMIC DNA]</scope>
    <source>
        <strain evidence="14">GS</strain>
    </source>
</reference>
<keyword evidence="2" id="KW-0963">Cytoplasm</keyword>
<keyword evidence="15" id="KW-1185">Reference proteome</keyword>
<dbReference type="FunFam" id="3.30.420.10:FF:000002">
    <property type="entry name" value="Crossover junction endodeoxyribonuclease RuvC"/>
    <property type="match status" value="1"/>
</dbReference>
<evidence type="ECO:0000256" key="10">
    <source>
        <dbReference type="ARBA" id="ARBA00023172"/>
    </source>
</evidence>
<dbReference type="PANTHER" id="PTHR30194:SF3">
    <property type="entry name" value="CROSSOVER JUNCTION ENDODEOXYRIBONUCLEASE RUVC"/>
    <property type="match status" value="1"/>
</dbReference>
<evidence type="ECO:0000256" key="6">
    <source>
        <dbReference type="ARBA" id="ARBA00022763"/>
    </source>
</evidence>
<accession>A0A521FYE0</accession>
<dbReference type="Proteomes" id="UP000316238">
    <property type="component" value="Unassembled WGS sequence"/>
</dbReference>
<evidence type="ECO:0000313" key="15">
    <source>
        <dbReference type="Proteomes" id="UP000316238"/>
    </source>
</evidence>
<keyword evidence="5 14" id="KW-0255">Endonuclease</keyword>
<dbReference type="InterPro" id="IPR020563">
    <property type="entry name" value="X-over_junc_endoDNase_Mg_BS"/>
</dbReference>
<dbReference type="GO" id="GO:0003677">
    <property type="term" value="F:DNA binding"/>
    <property type="evidence" value="ECO:0007669"/>
    <property type="project" value="UniProtKB-KW"/>
</dbReference>
<keyword evidence="10" id="KW-0233">DNA recombination</keyword>
<evidence type="ECO:0000256" key="13">
    <source>
        <dbReference type="NCBIfam" id="TIGR00228"/>
    </source>
</evidence>
<dbReference type="EC" id="3.1.21.10" evidence="13"/>
<proteinExistence type="inferred from homology"/>
<comment type="similarity">
    <text evidence="1">Belongs to the RuvC family.</text>
</comment>
<evidence type="ECO:0000256" key="12">
    <source>
        <dbReference type="ARBA" id="ARBA00029354"/>
    </source>
</evidence>
<dbReference type="PRINTS" id="PR00696">
    <property type="entry name" value="RSOLVASERUVC"/>
</dbReference>
<keyword evidence="8" id="KW-0460">Magnesium</keyword>
<organism evidence="14 15">
    <name type="scientific">Candidatus Electronema aureum</name>
    <dbReference type="NCBI Taxonomy" id="2005002"/>
    <lineage>
        <taxon>Bacteria</taxon>
        <taxon>Pseudomonadati</taxon>
        <taxon>Thermodesulfobacteriota</taxon>
        <taxon>Desulfobulbia</taxon>
        <taxon>Desulfobulbales</taxon>
        <taxon>Desulfobulbaceae</taxon>
        <taxon>Candidatus Electronema</taxon>
    </lineage>
</organism>
<dbReference type="InterPro" id="IPR036397">
    <property type="entry name" value="RNaseH_sf"/>
</dbReference>
<evidence type="ECO:0000256" key="5">
    <source>
        <dbReference type="ARBA" id="ARBA00022759"/>
    </source>
</evidence>
<dbReference type="EMBL" id="NQJD01000061">
    <property type="protein sequence ID" value="TAA73779.1"/>
    <property type="molecule type" value="Genomic_DNA"/>
</dbReference>
<keyword evidence="6" id="KW-0227">DNA damage</keyword>